<dbReference type="EMBL" id="VAHF01000002">
    <property type="protein sequence ID" value="TXG70272.1"/>
    <property type="molecule type" value="Genomic_DNA"/>
</dbReference>
<dbReference type="InterPro" id="IPR001878">
    <property type="entry name" value="Znf_CCHC"/>
</dbReference>
<keyword evidence="1" id="KW-0863">Zinc-finger</keyword>
<comment type="caution">
    <text evidence="5">The sequence shown here is derived from an EMBL/GenBank/DDBJ whole genome shotgun (WGS) entry which is preliminary data.</text>
</comment>
<feature type="region of interest" description="Disordered" evidence="2">
    <location>
        <begin position="197"/>
        <end position="218"/>
    </location>
</feature>
<dbReference type="InterPro" id="IPR025836">
    <property type="entry name" value="Zn_knuckle_CX2CX4HX4C"/>
</dbReference>
<keyword evidence="1" id="KW-0479">Metal-binding</keyword>
<dbReference type="GO" id="GO:0008270">
    <property type="term" value="F:zinc ion binding"/>
    <property type="evidence" value="ECO:0007669"/>
    <property type="project" value="UniProtKB-KW"/>
</dbReference>
<dbReference type="PANTHER" id="PTHR31286:SF167">
    <property type="entry name" value="OS09G0268800 PROTEIN"/>
    <property type="match status" value="1"/>
</dbReference>
<evidence type="ECO:0000313" key="5">
    <source>
        <dbReference type="EMBL" id="TXG70272.1"/>
    </source>
</evidence>
<evidence type="ECO:0000256" key="1">
    <source>
        <dbReference type="PROSITE-ProRule" id="PRU00047"/>
    </source>
</evidence>
<name>A0A5C7IP92_9ROSI</name>
<evidence type="ECO:0000259" key="4">
    <source>
        <dbReference type="PROSITE" id="PS50158"/>
    </source>
</evidence>
<dbReference type="AlphaFoldDB" id="A0A5C7IP92"/>
<gene>
    <name evidence="5" type="ORF">EZV62_005207</name>
</gene>
<dbReference type="OrthoDB" id="338622at2759"/>
<keyword evidence="3" id="KW-0472">Membrane</keyword>
<dbReference type="InterPro" id="IPR040256">
    <property type="entry name" value="At4g02000-like"/>
</dbReference>
<evidence type="ECO:0000256" key="3">
    <source>
        <dbReference type="SAM" id="Phobius"/>
    </source>
</evidence>
<evidence type="ECO:0000313" key="6">
    <source>
        <dbReference type="Proteomes" id="UP000323000"/>
    </source>
</evidence>
<organism evidence="5 6">
    <name type="scientific">Acer yangbiense</name>
    <dbReference type="NCBI Taxonomy" id="1000413"/>
    <lineage>
        <taxon>Eukaryota</taxon>
        <taxon>Viridiplantae</taxon>
        <taxon>Streptophyta</taxon>
        <taxon>Embryophyta</taxon>
        <taxon>Tracheophyta</taxon>
        <taxon>Spermatophyta</taxon>
        <taxon>Magnoliopsida</taxon>
        <taxon>eudicotyledons</taxon>
        <taxon>Gunneridae</taxon>
        <taxon>Pentapetalae</taxon>
        <taxon>rosids</taxon>
        <taxon>malvids</taxon>
        <taxon>Sapindales</taxon>
        <taxon>Sapindaceae</taxon>
        <taxon>Hippocastanoideae</taxon>
        <taxon>Acereae</taxon>
        <taxon>Acer</taxon>
    </lineage>
</organism>
<dbReference type="Pfam" id="PF14392">
    <property type="entry name" value="zf-CCHC_4"/>
    <property type="match status" value="1"/>
</dbReference>
<dbReference type="PROSITE" id="PS50158">
    <property type="entry name" value="ZF_CCHC"/>
    <property type="match status" value="1"/>
</dbReference>
<keyword evidence="3" id="KW-1133">Transmembrane helix</keyword>
<sequence>MSQNAMTSHIIVAAALLIWYPSLVKPTLATLVAHPLMKLIIGLSSQDLVFLVVFYCVFSGPMASSEIETLYKNLSLEDEDEDELVREMSEESSLDGKEDVEKCLVGKVLSGKNVNIDAFKGLIEQIWSPFGQVEVESSKPLKRWLRLKPGSSDEIFTVGLKYEKLPDFCFACGRIGHGIKDCEDEVARKAALEGSKSMGASCDTTGDGSVSKHPDSHVSQKVETASRAAAEKITTKGVPLVNLNAEEEGGPQITDVICVDRLVPGFIRPLQDTTQPNSDSLPSSSNAIVVIHSSGPNLLNEVVRSNLDFQDSYHIPQEKSENTGTPKLS</sequence>
<feature type="transmembrane region" description="Helical" evidence="3">
    <location>
        <begin position="39"/>
        <end position="58"/>
    </location>
</feature>
<dbReference type="PANTHER" id="PTHR31286">
    <property type="entry name" value="GLYCINE-RICH CELL WALL STRUCTURAL PROTEIN 1.8-LIKE"/>
    <property type="match status" value="1"/>
</dbReference>
<dbReference type="GO" id="GO:0003676">
    <property type="term" value="F:nucleic acid binding"/>
    <property type="evidence" value="ECO:0007669"/>
    <property type="project" value="InterPro"/>
</dbReference>
<keyword evidence="1" id="KW-0862">Zinc</keyword>
<evidence type="ECO:0000256" key="2">
    <source>
        <dbReference type="SAM" id="MobiDB-lite"/>
    </source>
</evidence>
<accession>A0A5C7IP92</accession>
<feature type="domain" description="CCHC-type" evidence="4">
    <location>
        <begin position="169"/>
        <end position="184"/>
    </location>
</feature>
<reference evidence="6" key="1">
    <citation type="journal article" date="2019" name="Gigascience">
        <title>De novo genome assembly of the endangered Acer yangbiense, a plant species with extremely small populations endemic to Yunnan Province, China.</title>
        <authorList>
            <person name="Yang J."/>
            <person name="Wariss H.M."/>
            <person name="Tao L."/>
            <person name="Zhang R."/>
            <person name="Yun Q."/>
            <person name="Hollingsworth P."/>
            <person name="Dao Z."/>
            <person name="Luo G."/>
            <person name="Guo H."/>
            <person name="Ma Y."/>
            <person name="Sun W."/>
        </authorList>
    </citation>
    <scope>NUCLEOTIDE SEQUENCE [LARGE SCALE GENOMIC DNA]</scope>
    <source>
        <strain evidence="6">cv. Malutang</strain>
    </source>
</reference>
<protein>
    <recommendedName>
        <fullName evidence="4">CCHC-type domain-containing protein</fullName>
    </recommendedName>
</protein>
<dbReference type="Proteomes" id="UP000323000">
    <property type="component" value="Chromosome 2"/>
</dbReference>
<keyword evidence="6" id="KW-1185">Reference proteome</keyword>
<proteinExistence type="predicted"/>
<keyword evidence="3" id="KW-0812">Transmembrane</keyword>